<dbReference type="PANTHER" id="PTHR43109:SF2">
    <property type="entry name" value="NUCLEOSIDE DIPHOSPHATE KINASE 7"/>
    <property type="match status" value="1"/>
</dbReference>
<dbReference type="SMART" id="SM00562">
    <property type="entry name" value="NDK"/>
    <property type="match status" value="1"/>
</dbReference>
<dbReference type="SUPFAM" id="SSF54919">
    <property type="entry name" value="Nucleoside diphosphate kinase, NDK"/>
    <property type="match status" value="1"/>
</dbReference>
<keyword evidence="7" id="KW-0418">Kinase</keyword>
<dbReference type="InterPro" id="IPR006602">
    <property type="entry name" value="DM10_dom"/>
</dbReference>
<accession>A0ABD2QLJ8</accession>
<sequence>MTSAKDKKAFLRKTQIPELKLKDFFVGNTLNILGRLLKIVDYGNSTSEQYLARLTERVIIFAIRNGIQNIPVFIHQMETNGLRVINYKSSIIDNKIGKSFANCLDDLNFENLFGEFCLQGCEEIMFIEFIGEGASQSVIAKLNQNMKILCHTHITTEANKTSDTIFCGKIFKPIPRFEHSSLLLIKPHAIMSGSFGCILQTLDHHNINVLTAMSLRMTLKDAFDFMEVYKGVLPNFKETCFELAAGMSIALEVTCREYLPHLKTIDNYVDRQQRLDLSQCLPDYNPYNNPIFDDKMALEIHGKLREICGPMSPDIACKIRPNCLRAKFGEDDSKNAVYCTDLPDDIRTDLEYAFIVMNQ</sequence>
<dbReference type="PROSITE" id="PS51336">
    <property type="entry name" value="DM10"/>
    <property type="match status" value="1"/>
</dbReference>
<gene>
    <name evidence="7" type="primary">NME7</name>
    <name evidence="7" type="ORF">Ciccas_000914</name>
</gene>
<name>A0ABD2QLJ8_9PLAT</name>
<feature type="domain" description="DM10" evidence="6">
    <location>
        <begin position="1"/>
        <end position="55"/>
    </location>
</feature>
<evidence type="ECO:0000256" key="5">
    <source>
        <dbReference type="PROSITE-ProRule" id="PRU00706"/>
    </source>
</evidence>
<dbReference type="GO" id="GO:0016301">
    <property type="term" value="F:kinase activity"/>
    <property type="evidence" value="ECO:0007669"/>
    <property type="project" value="UniProtKB-KW"/>
</dbReference>
<comment type="subcellular location">
    <subcellularLocation>
        <location evidence="1">Cytoplasm</location>
        <location evidence="1">Cytoskeleton</location>
        <location evidence="1">Cilium axoneme</location>
    </subcellularLocation>
</comment>
<protein>
    <submittedName>
        <fullName evidence="7">Nucleoside diphosphate kinase 7</fullName>
    </submittedName>
</protein>
<keyword evidence="2" id="KW-0963">Cytoplasm</keyword>
<evidence type="ECO:0000256" key="2">
    <source>
        <dbReference type="ARBA" id="ARBA00022490"/>
    </source>
</evidence>
<dbReference type="PROSITE" id="PS51374">
    <property type="entry name" value="NDPK_LIKE"/>
    <property type="match status" value="1"/>
</dbReference>
<dbReference type="Proteomes" id="UP001626550">
    <property type="component" value="Unassembled WGS sequence"/>
</dbReference>
<evidence type="ECO:0000259" key="6">
    <source>
        <dbReference type="PROSITE" id="PS51336"/>
    </source>
</evidence>
<comment type="caution">
    <text evidence="7">The sequence shown here is derived from an EMBL/GenBank/DDBJ whole genome shotgun (WGS) entry which is preliminary data.</text>
</comment>
<dbReference type="InterPro" id="IPR036850">
    <property type="entry name" value="NDK-like_dom_sf"/>
</dbReference>
<reference evidence="7 8" key="1">
    <citation type="submission" date="2024-11" db="EMBL/GenBank/DDBJ databases">
        <title>Adaptive evolution of stress response genes in parasites aligns with host niche diversity.</title>
        <authorList>
            <person name="Hahn C."/>
            <person name="Resl P."/>
        </authorList>
    </citation>
    <scope>NUCLEOTIDE SEQUENCE [LARGE SCALE GENOMIC DNA]</scope>
    <source>
        <strain evidence="7">EGGRZ-B1_66</strain>
        <tissue evidence="7">Body</tissue>
    </source>
</reference>
<proteinExistence type="inferred from homology"/>
<dbReference type="EMBL" id="JBJKFK010000054">
    <property type="protein sequence ID" value="KAL3320408.1"/>
    <property type="molecule type" value="Genomic_DNA"/>
</dbReference>
<evidence type="ECO:0000256" key="4">
    <source>
        <dbReference type="ARBA" id="ARBA00023273"/>
    </source>
</evidence>
<dbReference type="InterPro" id="IPR034907">
    <property type="entry name" value="NDK-like_dom"/>
</dbReference>
<comment type="similarity">
    <text evidence="5">Belongs to the NDK family.</text>
</comment>
<organism evidence="7 8">
    <name type="scientific">Cichlidogyrus casuarinus</name>
    <dbReference type="NCBI Taxonomy" id="1844966"/>
    <lineage>
        <taxon>Eukaryota</taxon>
        <taxon>Metazoa</taxon>
        <taxon>Spiralia</taxon>
        <taxon>Lophotrochozoa</taxon>
        <taxon>Platyhelminthes</taxon>
        <taxon>Monogenea</taxon>
        <taxon>Monopisthocotylea</taxon>
        <taxon>Dactylogyridea</taxon>
        <taxon>Ancyrocephalidae</taxon>
        <taxon>Cichlidogyrus</taxon>
    </lineage>
</organism>
<dbReference type="GO" id="GO:0005930">
    <property type="term" value="C:axoneme"/>
    <property type="evidence" value="ECO:0007669"/>
    <property type="project" value="UniProtKB-SubCell"/>
</dbReference>
<keyword evidence="7" id="KW-0808">Transferase</keyword>
<evidence type="ECO:0000313" key="8">
    <source>
        <dbReference type="Proteomes" id="UP001626550"/>
    </source>
</evidence>
<comment type="caution">
    <text evidence="5">Lacks conserved residue(s) required for the propagation of feature annotation.</text>
</comment>
<dbReference type="AlphaFoldDB" id="A0ABD2QLJ8"/>
<evidence type="ECO:0000256" key="3">
    <source>
        <dbReference type="ARBA" id="ARBA00023212"/>
    </source>
</evidence>
<keyword evidence="4" id="KW-0966">Cell projection</keyword>
<dbReference type="Gene3D" id="3.30.70.141">
    <property type="entry name" value="Nucleoside diphosphate kinase-like domain"/>
    <property type="match status" value="1"/>
</dbReference>
<keyword evidence="3" id="KW-0206">Cytoskeleton</keyword>
<keyword evidence="8" id="KW-1185">Reference proteome</keyword>
<evidence type="ECO:0000313" key="7">
    <source>
        <dbReference type="EMBL" id="KAL3320408.1"/>
    </source>
</evidence>
<evidence type="ECO:0000256" key="1">
    <source>
        <dbReference type="ARBA" id="ARBA00004430"/>
    </source>
</evidence>
<dbReference type="PANTHER" id="PTHR43109">
    <property type="entry name" value="NUCLEOSIDE DIPHOSPHATE KINASE 7"/>
    <property type="match status" value="1"/>
</dbReference>